<accession>A0ABU7P8I2</accession>
<sequence length="240" mass="24512">MSVQPPHPGASQGGGASGRDPRTRVLRWAAGAALLGGLLVYNSFNPTGSQPAVGAPAAPAPATAGASAQASASAAASARAAQGPVLSRAVPVRLSIPSIGVNAPFTPLSLGSDGRLQPPPEDDVNLAGYYADGPMPGERGSAIVAGHVDTKTGPAVFLLLSLLKKGATADITRVDGVTATFRVDSVETFAKNDFPDDRVYGDTPDAELRIITCGGTFDHAKQDYKDNVVVFAHLESSRQD</sequence>
<proteinExistence type="predicted"/>
<keyword evidence="1" id="KW-0378">Hydrolase</keyword>
<dbReference type="Pfam" id="PF04203">
    <property type="entry name" value="Sortase"/>
    <property type="match status" value="1"/>
</dbReference>
<organism evidence="3 4">
    <name type="scientific">Actinacidiphila polyblastidii</name>
    <dbReference type="NCBI Taxonomy" id="3110430"/>
    <lineage>
        <taxon>Bacteria</taxon>
        <taxon>Bacillati</taxon>
        <taxon>Actinomycetota</taxon>
        <taxon>Actinomycetes</taxon>
        <taxon>Kitasatosporales</taxon>
        <taxon>Streptomycetaceae</taxon>
        <taxon>Actinacidiphila</taxon>
    </lineage>
</organism>
<dbReference type="InterPro" id="IPR023365">
    <property type="entry name" value="Sortase_dom-sf"/>
</dbReference>
<evidence type="ECO:0000256" key="2">
    <source>
        <dbReference type="SAM" id="MobiDB-lite"/>
    </source>
</evidence>
<evidence type="ECO:0000313" key="4">
    <source>
        <dbReference type="Proteomes" id="UP001344658"/>
    </source>
</evidence>
<dbReference type="InterPro" id="IPR042001">
    <property type="entry name" value="Sortase_F"/>
</dbReference>
<comment type="caution">
    <text evidence="3">The sequence shown here is derived from an EMBL/GenBank/DDBJ whole genome shotgun (WGS) entry which is preliminary data.</text>
</comment>
<keyword evidence="4" id="KW-1185">Reference proteome</keyword>
<dbReference type="Proteomes" id="UP001344658">
    <property type="component" value="Unassembled WGS sequence"/>
</dbReference>
<dbReference type="NCBIfam" id="NF033748">
    <property type="entry name" value="class_F_sortase"/>
    <property type="match status" value="1"/>
</dbReference>
<reference evidence="3 4" key="1">
    <citation type="submission" date="2023-12" db="EMBL/GenBank/DDBJ databases">
        <title>Streptomyces sp. V4-01.</title>
        <authorList>
            <person name="Somphong A."/>
            <person name="Phongsopitanun W."/>
        </authorList>
    </citation>
    <scope>NUCLEOTIDE SEQUENCE [LARGE SCALE GENOMIC DNA]</scope>
    <source>
        <strain evidence="3 4">V4-01</strain>
    </source>
</reference>
<evidence type="ECO:0000313" key="3">
    <source>
        <dbReference type="EMBL" id="MEE4542118.1"/>
    </source>
</evidence>
<dbReference type="Gene3D" id="2.40.260.10">
    <property type="entry name" value="Sortase"/>
    <property type="match status" value="1"/>
</dbReference>
<dbReference type="EMBL" id="JAZEWV010000005">
    <property type="protein sequence ID" value="MEE4542118.1"/>
    <property type="molecule type" value="Genomic_DNA"/>
</dbReference>
<feature type="region of interest" description="Disordered" evidence="2">
    <location>
        <begin position="1"/>
        <end position="21"/>
    </location>
</feature>
<evidence type="ECO:0000256" key="1">
    <source>
        <dbReference type="ARBA" id="ARBA00022801"/>
    </source>
</evidence>
<dbReference type="CDD" id="cd05829">
    <property type="entry name" value="Sortase_F"/>
    <property type="match status" value="1"/>
</dbReference>
<dbReference type="SUPFAM" id="SSF63817">
    <property type="entry name" value="Sortase"/>
    <property type="match status" value="1"/>
</dbReference>
<gene>
    <name evidence="3" type="ORF">V2S66_09090</name>
</gene>
<protein>
    <submittedName>
        <fullName evidence="3">Class F sortase</fullName>
    </submittedName>
</protein>
<dbReference type="RefSeq" id="WP_330794037.1">
    <property type="nucleotide sequence ID" value="NZ_JAZEWV010000005.1"/>
</dbReference>
<name>A0ABU7P8I2_9ACTN</name>
<dbReference type="InterPro" id="IPR005754">
    <property type="entry name" value="Sortase"/>
</dbReference>